<dbReference type="Proteomes" id="UP001159363">
    <property type="component" value="Chromosome 1"/>
</dbReference>
<proteinExistence type="predicted"/>
<sequence length="262" mass="29792">MWDNEVTKKYVMEDEKKEAGTTVSTCILAPPASFDFRRLEGWGSWFKRFQRYRLVSGLSEKSDEIQGKNPHTSEIQGPSQSGNEWFLASANGKEISSSWRTEVNVGAQAMFKIDMGADVTVVPEQMFGSRYSASYLEIKLVNTKFFGSCWSPLKIECKITTPITWRGNTIMVNVYVVQGLKEPLLGWSAIELLGMLQWVEEVNQLRNKFDPRERYPKFFEGLGLMAATYTIRLKDDAVPVSLHAPHRVALPLQPKLQQEIDS</sequence>
<dbReference type="InterPro" id="IPR021109">
    <property type="entry name" value="Peptidase_aspartic_dom_sf"/>
</dbReference>
<accession>A0ABQ9IGV9</accession>
<comment type="caution">
    <text evidence="1">The sequence shown here is derived from an EMBL/GenBank/DDBJ whole genome shotgun (WGS) entry which is preliminary data.</text>
</comment>
<evidence type="ECO:0000313" key="1">
    <source>
        <dbReference type="EMBL" id="KAJ8895874.1"/>
    </source>
</evidence>
<reference evidence="1 2" key="1">
    <citation type="submission" date="2023-02" db="EMBL/GenBank/DDBJ databases">
        <title>LHISI_Scaffold_Assembly.</title>
        <authorList>
            <person name="Stuart O.P."/>
            <person name="Cleave R."/>
            <person name="Magrath M.J.L."/>
            <person name="Mikheyev A.S."/>
        </authorList>
    </citation>
    <scope>NUCLEOTIDE SEQUENCE [LARGE SCALE GENOMIC DNA]</scope>
    <source>
        <strain evidence="1">Daus_M_001</strain>
        <tissue evidence="1">Leg muscle</tissue>
    </source>
</reference>
<gene>
    <name evidence="1" type="ORF">PR048_001214</name>
</gene>
<organism evidence="1 2">
    <name type="scientific">Dryococelus australis</name>
    <dbReference type="NCBI Taxonomy" id="614101"/>
    <lineage>
        <taxon>Eukaryota</taxon>
        <taxon>Metazoa</taxon>
        <taxon>Ecdysozoa</taxon>
        <taxon>Arthropoda</taxon>
        <taxon>Hexapoda</taxon>
        <taxon>Insecta</taxon>
        <taxon>Pterygota</taxon>
        <taxon>Neoptera</taxon>
        <taxon>Polyneoptera</taxon>
        <taxon>Phasmatodea</taxon>
        <taxon>Verophasmatodea</taxon>
        <taxon>Anareolatae</taxon>
        <taxon>Phasmatidae</taxon>
        <taxon>Eurycanthinae</taxon>
        <taxon>Dryococelus</taxon>
    </lineage>
</organism>
<dbReference type="EMBL" id="JARBHB010000001">
    <property type="protein sequence ID" value="KAJ8895874.1"/>
    <property type="molecule type" value="Genomic_DNA"/>
</dbReference>
<name>A0ABQ9IGV9_9NEOP</name>
<dbReference type="SUPFAM" id="SSF50630">
    <property type="entry name" value="Acid proteases"/>
    <property type="match status" value="1"/>
</dbReference>
<keyword evidence="2" id="KW-1185">Reference proteome</keyword>
<evidence type="ECO:0000313" key="2">
    <source>
        <dbReference type="Proteomes" id="UP001159363"/>
    </source>
</evidence>
<evidence type="ECO:0008006" key="3">
    <source>
        <dbReference type="Google" id="ProtNLM"/>
    </source>
</evidence>
<protein>
    <recommendedName>
        <fullName evidence="3">Peptidase A2 domain-containing protein</fullName>
    </recommendedName>
</protein>